<feature type="region of interest" description="Disordered" evidence="1">
    <location>
        <begin position="559"/>
        <end position="622"/>
    </location>
</feature>
<dbReference type="EMBL" id="CCKQ01015676">
    <property type="protein sequence ID" value="CDW87506.1"/>
    <property type="molecule type" value="Genomic_DNA"/>
</dbReference>
<feature type="compositionally biased region" description="Polar residues" evidence="1">
    <location>
        <begin position="601"/>
        <end position="611"/>
    </location>
</feature>
<gene>
    <name evidence="2" type="primary">Contig12598.g13438</name>
    <name evidence="2" type="ORF">STYLEM_16611</name>
</gene>
<organism evidence="2 3">
    <name type="scientific">Stylonychia lemnae</name>
    <name type="common">Ciliate</name>
    <dbReference type="NCBI Taxonomy" id="5949"/>
    <lineage>
        <taxon>Eukaryota</taxon>
        <taxon>Sar</taxon>
        <taxon>Alveolata</taxon>
        <taxon>Ciliophora</taxon>
        <taxon>Intramacronucleata</taxon>
        <taxon>Spirotrichea</taxon>
        <taxon>Stichotrichia</taxon>
        <taxon>Sporadotrichida</taxon>
        <taxon>Oxytrichidae</taxon>
        <taxon>Stylonychinae</taxon>
        <taxon>Stylonychia</taxon>
    </lineage>
</organism>
<dbReference type="InParanoid" id="A0A078AZG8"/>
<name>A0A078AZG8_STYLE</name>
<dbReference type="AlphaFoldDB" id="A0A078AZG8"/>
<accession>A0A078AZG8</accession>
<feature type="region of interest" description="Disordered" evidence="1">
    <location>
        <begin position="498"/>
        <end position="534"/>
    </location>
</feature>
<reference evidence="2 3" key="1">
    <citation type="submission" date="2014-06" db="EMBL/GenBank/DDBJ databases">
        <authorList>
            <person name="Swart Estienne"/>
        </authorList>
    </citation>
    <scope>NUCLEOTIDE SEQUENCE [LARGE SCALE GENOMIC DNA]</scope>
    <source>
        <strain evidence="2 3">130c</strain>
    </source>
</reference>
<protein>
    <submittedName>
        <fullName evidence="2">Uncharacterized protein</fullName>
    </submittedName>
</protein>
<evidence type="ECO:0000256" key="1">
    <source>
        <dbReference type="SAM" id="MobiDB-lite"/>
    </source>
</evidence>
<keyword evidence="3" id="KW-1185">Reference proteome</keyword>
<evidence type="ECO:0000313" key="2">
    <source>
        <dbReference type="EMBL" id="CDW87506.1"/>
    </source>
</evidence>
<evidence type="ECO:0000313" key="3">
    <source>
        <dbReference type="Proteomes" id="UP000039865"/>
    </source>
</evidence>
<proteinExistence type="predicted"/>
<sequence length="622" mass="71945">MSSEGDNMENTDQQYQQIQRDAFAIRYPNKAELLAYFALIVIEPGSDELRLPLSLQPRYSDHFENFLFVVYSENPPAALISDFQQYECEDNGLPRNVLILRQQNKNMLDRLIGYYIGKSNSKINVVSNTTLFHEFQSIAREYIDDTLEQKICIHNPKVFNMILEKQFLLAEQQFFSQSDEDKKVIRAVISLLLKQLKSAPANIPTKLFSLLNTIHGLVKGRIETLRLQDSVNSEKIVIMIMHEFVVNKVFLVHDSIHYQFATRCFTHLQQIDKLMEVNQDLSILEIPDTEDSSMSIDQNRSISQNDISQQSIVENTPSQNEIKNSATNSGDNQQNANQQQMPEEFKACVYNYVKQTANTFLESFVRANTINIKKPKSLLMQIINLAKNETTKRQKQKIVNEVEKSFNIECQKFPSYQQVIVLNIALIFHRENCFRFISEKDIQYNTLNIETLARQKVDQIIKQGSLKFSLKLAENFFMNPVQEINQILLKEKEAANSTIDANEQGHSQSQSKFVGSQGQNLEQESTTVGSNISYDSSINQTKQYDSKLYDQFQRSKLSQKSQQNQYIQKPEKNFNESQQQDYRQGGGDGYQGNSRKLKPIKSSNNQQYQQNRKYDAMQNVEF</sequence>
<dbReference type="Proteomes" id="UP000039865">
    <property type="component" value="Unassembled WGS sequence"/>
</dbReference>